<keyword evidence="3" id="KW-1185">Reference proteome</keyword>
<protein>
    <submittedName>
        <fullName evidence="2">Uncharacterized protein</fullName>
    </submittedName>
</protein>
<reference evidence="3" key="1">
    <citation type="submission" date="2016-10" db="EMBL/GenBank/DDBJ databases">
        <authorList>
            <person name="Varghese N."/>
            <person name="Submissions S."/>
        </authorList>
    </citation>
    <scope>NUCLEOTIDE SEQUENCE [LARGE SCALE GENOMIC DNA]</scope>
    <source>
        <strain evidence="3">DSM 8987</strain>
    </source>
</reference>
<dbReference type="RefSeq" id="WP_171906298.1">
    <property type="nucleotide sequence ID" value="NZ_CALFZY010000007.1"/>
</dbReference>
<dbReference type="EMBL" id="FNAQ01000002">
    <property type="protein sequence ID" value="SDD96861.1"/>
    <property type="molecule type" value="Genomic_DNA"/>
</dbReference>
<dbReference type="Proteomes" id="UP000243205">
    <property type="component" value="Unassembled WGS sequence"/>
</dbReference>
<organism evidence="2 3">
    <name type="scientific">Desulfuromonas thiophila</name>
    <dbReference type="NCBI Taxonomy" id="57664"/>
    <lineage>
        <taxon>Bacteria</taxon>
        <taxon>Pseudomonadati</taxon>
        <taxon>Thermodesulfobacteriota</taxon>
        <taxon>Desulfuromonadia</taxon>
        <taxon>Desulfuromonadales</taxon>
        <taxon>Desulfuromonadaceae</taxon>
        <taxon>Desulfuromonas</taxon>
    </lineage>
</organism>
<keyword evidence="1" id="KW-1133">Transmembrane helix</keyword>
<dbReference type="AlphaFoldDB" id="A0A1G6Z2V5"/>
<sequence>MELFLGLITGVLFGFFLQKGQVLRFERQVRFMLLQDLTIIKFMATAVLVGMVGVYALHGLGVIALSVKGTVVAAQIMGGLLFGVGWALAGFCPGTAVGALAEGRLHALWALLGMLCGAAAYAEAYPVLQKTVLTWGDYGKITLPQLLGLSPWLIIVVFIAAAVPLLYLAERKGL</sequence>
<feature type="transmembrane region" description="Helical" evidence="1">
    <location>
        <begin position="107"/>
        <end position="128"/>
    </location>
</feature>
<name>A0A1G6Z2V5_9BACT</name>
<accession>A0A1G6Z2V5</accession>
<evidence type="ECO:0000313" key="2">
    <source>
        <dbReference type="EMBL" id="SDD96861.1"/>
    </source>
</evidence>
<feature type="transmembrane region" description="Helical" evidence="1">
    <location>
        <begin position="42"/>
        <end position="67"/>
    </location>
</feature>
<dbReference type="Pfam" id="PF04143">
    <property type="entry name" value="Sulf_transp"/>
    <property type="match status" value="1"/>
</dbReference>
<keyword evidence="1" id="KW-0812">Transmembrane</keyword>
<dbReference type="STRING" id="57664.SAMN05661003_102272"/>
<evidence type="ECO:0000256" key="1">
    <source>
        <dbReference type="SAM" id="Phobius"/>
    </source>
</evidence>
<feature type="transmembrane region" description="Helical" evidence="1">
    <location>
        <begin position="149"/>
        <end position="169"/>
    </location>
</feature>
<evidence type="ECO:0000313" key="3">
    <source>
        <dbReference type="Proteomes" id="UP000243205"/>
    </source>
</evidence>
<proteinExistence type="predicted"/>
<feature type="transmembrane region" description="Helical" evidence="1">
    <location>
        <begin position="79"/>
        <end position="101"/>
    </location>
</feature>
<gene>
    <name evidence="2" type="ORF">SAMN05661003_102272</name>
</gene>
<keyword evidence="1" id="KW-0472">Membrane</keyword>
<dbReference type="InterPro" id="IPR007272">
    <property type="entry name" value="Sulf_transp_TsuA/YedE"/>
</dbReference>